<name>A0A382XQZ3_9ZZZZ</name>
<protein>
    <submittedName>
        <fullName evidence="1">Uncharacterized protein</fullName>
    </submittedName>
</protein>
<proteinExistence type="predicted"/>
<gene>
    <name evidence="1" type="ORF">METZ01_LOCUS426148</name>
</gene>
<dbReference type="AlphaFoldDB" id="A0A382XQZ3"/>
<accession>A0A382XQZ3</accession>
<feature type="non-terminal residue" evidence="1">
    <location>
        <position position="1"/>
    </location>
</feature>
<organism evidence="1">
    <name type="scientific">marine metagenome</name>
    <dbReference type="NCBI Taxonomy" id="408172"/>
    <lineage>
        <taxon>unclassified sequences</taxon>
        <taxon>metagenomes</taxon>
        <taxon>ecological metagenomes</taxon>
    </lineage>
</organism>
<evidence type="ECO:0000313" key="1">
    <source>
        <dbReference type="EMBL" id="SVD73294.1"/>
    </source>
</evidence>
<feature type="non-terminal residue" evidence="1">
    <location>
        <position position="154"/>
    </location>
</feature>
<sequence length="154" mass="17521">VSLVSAVHVGDKKYYDHLKEDFTRYDALLYEMIKPEGVNPSERGKEGGGSIISFFQRGMKTALGLEFQLDGIDYSKDNFVHADMDPETFFRLQKKKGEGIIQLMLKSMQAEMKRQQKSKARAPGLLDIIRAFAGKDSARSLKYLFARQMEGMED</sequence>
<dbReference type="PANTHER" id="PTHR35757">
    <property type="entry name" value="THERMOSOME SUBUNIT GAMMA"/>
    <property type="match status" value="1"/>
</dbReference>
<dbReference type="PANTHER" id="PTHR35757:SF1">
    <property type="entry name" value="THERMOSOME SUBUNIT GAMMA"/>
    <property type="match status" value="1"/>
</dbReference>
<reference evidence="1" key="1">
    <citation type="submission" date="2018-05" db="EMBL/GenBank/DDBJ databases">
        <authorList>
            <person name="Lanie J.A."/>
            <person name="Ng W.-L."/>
            <person name="Kazmierczak K.M."/>
            <person name="Andrzejewski T.M."/>
            <person name="Davidsen T.M."/>
            <person name="Wayne K.J."/>
            <person name="Tettelin H."/>
            <person name="Glass J.I."/>
            <person name="Rusch D."/>
            <person name="Podicherti R."/>
            <person name="Tsui H.-C.T."/>
            <person name="Winkler M.E."/>
        </authorList>
    </citation>
    <scope>NUCLEOTIDE SEQUENCE</scope>
</reference>
<dbReference type="EMBL" id="UINC01169648">
    <property type="protein sequence ID" value="SVD73294.1"/>
    <property type="molecule type" value="Genomic_DNA"/>
</dbReference>